<feature type="transmembrane region" description="Helical" evidence="1">
    <location>
        <begin position="184"/>
        <end position="203"/>
    </location>
</feature>
<accession>A0ABV6LRL4</accession>
<name>A0ABV6LRL4_9BACI</name>
<dbReference type="Pfam" id="PF05675">
    <property type="entry name" value="DUF817"/>
    <property type="match status" value="1"/>
</dbReference>
<protein>
    <submittedName>
        <fullName evidence="2">DUF817 domain-containing protein</fullName>
    </submittedName>
</protein>
<feature type="transmembrane region" description="Helical" evidence="1">
    <location>
        <begin position="160"/>
        <end position="177"/>
    </location>
</feature>
<feature type="transmembrane region" description="Helical" evidence="1">
    <location>
        <begin position="42"/>
        <end position="61"/>
    </location>
</feature>
<keyword evidence="1" id="KW-0812">Transmembrane</keyword>
<keyword evidence="3" id="KW-1185">Reference proteome</keyword>
<organism evidence="2 3">
    <name type="scientific">Pontibacillus salicampi</name>
    <dbReference type="NCBI Taxonomy" id="1449801"/>
    <lineage>
        <taxon>Bacteria</taxon>
        <taxon>Bacillati</taxon>
        <taxon>Bacillota</taxon>
        <taxon>Bacilli</taxon>
        <taxon>Bacillales</taxon>
        <taxon>Bacillaceae</taxon>
        <taxon>Pontibacillus</taxon>
    </lineage>
</organism>
<sequence>MYFFKQLFHFTYQQAMASLFPALIFLTLAGTKIISVPGIPRYDLILLACIGIQICMLWTGLETKDELKVITLFHVLGLTLELFKVHMGSWSYPGEAYSKIAGVPLYSGFMYASVASYIVQSWRRMKLTITKWPAWYWTVPLGACIYLNFFTHHYIYDMRWFLTGGLFLLFLLGRVYFTIHDKRYWMPLTLSFFLIGFFIWIAENISTLLDGYRYPNQGDTWEIVHIGKISSWFLLVVVSFIIVAQLKRVKGEGFDDTVPIEPKEEGVLKQS</sequence>
<evidence type="ECO:0000313" key="3">
    <source>
        <dbReference type="Proteomes" id="UP001589836"/>
    </source>
</evidence>
<dbReference type="PIRSF" id="PIRSF009141">
    <property type="entry name" value="UCP009141"/>
    <property type="match status" value="1"/>
</dbReference>
<dbReference type="InterPro" id="IPR008535">
    <property type="entry name" value="DUF817"/>
</dbReference>
<evidence type="ECO:0000256" key="1">
    <source>
        <dbReference type="SAM" id="Phobius"/>
    </source>
</evidence>
<keyword evidence="1" id="KW-0472">Membrane</keyword>
<feature type="transmembrane region" description="Helical" evidence="1">
    <location>
        <begin position="12"/>
        <end position="30"/>
    </location>
</feature>
<feature type="transmembrane region" description="Helical" evidence="1">
    <location>
        <begin position="134"/>
        <end position="154"/>
    </location>
</feature>
<reference evidence="2 3" key="1">
    <citation type="submission" date="2024-09" db="EMBL/GenBank/DDBJ databases">
        <authorList>
            <person name="Sun Q."/>
            <person name="Mori K."/>
        </authorList>
    </citation>
    <scope>NUCLEOTIDE SEQUENCE [LARGE SCALE GENOMIC DNA]</scope>
    <source>
        <strain evidence="2 3">NCAIM B.02529</strain>
    </source>
</reference>
<comment type="caution">
    <text evidence="2">The sequence shown here is derived from an EMBL/GenBank/DDBJ whole genome shotgun (WGS) entry which is preliminary data.</text>
</comment>
<dbReference type="RefSeq" id="WP_377349804.1">
    <property type="nucleotide sequence ID" value="NZ_JBHLTP010000013.1"/>
</dbReference>
<dbReference type="EMBL" id="JBHLTP010000013">
    <property type="protein sequence ID" value="MFC0525050.1"/>
    <property type="molecule type" value="Genomic_DNA"/>
</dbReference>
<gene>
    <name evidence="2" type="ORF">ACFFGV_15830</name>
</gene>
<proteinExistence type="predicted"/>
<evidence type="ECO:0000313" key="2">
    <source>
        <dbReference type="EMBL" id="MFC0525050.1"/>
    </source>
</evidence>
<keyword evidence="1" id="KW-1133">Transmembrane helix</keyword>
<feature type="transmembrane region" description="Helical" evidence="1">
    <location>
        <begin position="223"/>
        <end position="244"/>
    </location>
</feature>
<dbReference type="Proteomes" id="UP001589836">
    <property type="component" value="Unassembled WGS sequence"/>
</dbReference>
<feature type="transmembrane region" description="Helical" evidence="1">
    <location>
        <begin position="100"/>
        <end position="122"/>
    </location>
</feature>